<dbReference type="Proteomes" id="UP000230119">
    <property type="component" value="Unassembled WGS sequence"/>
</dbReference>
<organism evidence="3 4">
    <name type="scientific">Candidatus Roizmanbacteria bacterium CG03_land_8_20_14_0_80_39_12</name>
    <dbReference type="NCBI Taxonomy" id="1974847"/>
    <lineage>
        <taxon>Bacteria</taxon>
        <taxon>Candidatus Roizmaniibacteriota</taxon>
    </lineage>
</organism>
<feature type="region of interest" description="Disordered" evidence="1">
    <location>
        <begin position="1"/>
        <end position="31"/>
    </location>
</feature>
<comment type="caution">
    <text evidence="3">The sequence shown here is derived from an EMBL/GenBank/DDBJ whole genome shotgun (WGS) entry which is preliminary data.</text>
</comment>
<evidence type="ECO:0000313" key="4">
    <source>
        <dbReference type="Proteomes" id="UP000230119"/>
    </source>
</evidence>
<feature type="transmembrane region" description="Helical" evidence="2">
    <location>
        <begin position="43"/>
        <end position="64"/>
    </location>
</feature>
<evidence type="ECO:0000313" key="3">
    <source>
        <dbReference type="EMBL" id="PIV08177.1"/>
    </source>
</evidence>
<evidence type="ECO:0000256" key="1">
    <source>
        <dbReference type="SAM" id="MobiDB-lite"/>
    </source>
</evidence>
<name>A0A2M7BRV7_9BACT</name>
<keyword evidence="2" id="KW-1133">Transmembrane helix</keyword>
<protein>
    <submittedName>
        <fullName evidence="3">Uncharacterized protein</fullName>
    </submittedName>
</protein>
<reference evidence="4" key="1">
    <citation type="submission" date="2017-09" db="EMBL/GenBank/DDBJ databases">
        <title>Depth-based differentiation of microbial function through sediment-hosted aquifers and enrichment of novel symbionts in the deep terrestrial subsurface.</title>
        <authorList>
            <person name="Probst A.J."/>
            <person name="Ladd B."/>
            <person name="Jarett J.K."/>
            <person name="Geller-Mcgrath D.E."/>
            <person name="Sieber C.M.K."/>
            <person name="Emerson J.B."/>
            <person name="Anantharaman K."/>
            <person name="Thomas B.C."/>
            <person name="Malmstrom R."/>
            <person name="Stieglmeier M."/>
            <person name="Klingl A."/>
            <person name="Woyke T."/>
            <person name="Ryan C.M."/>
            <person name="Banfield J.F."/>
        </authorList>
    </citation>
    <scope>NUCLEOTIDE SEQUENCE [LARGE SCALE GENOMIC DNA]</scope>
</reference>
<keyword evidence="2" id="KW-0472">Membrane</keyword>
<sequence>MKNKKQTIAGNRSSADDRSSQIADHEIQSSVNHKPSTASKLKWLWLVLGIIFLLLITQFVLMNIKKSRHSAKEKTSIASEANYQNKTETKESANCPPVFSYEFTDFSKIDAFQPIGSITGASQGRSYITIKKGESVPVYAPMDATLLATIYAYRGADADHGEYGFKFDTKCDVTFLLDHLDSASDEMKKYAPAEPSRSTATNDNLSIPVKAGTLLGYTDGTPQARTFDFLVLDKNIKTFHINPKRWEWDQSLFSVCPYDLYTQTLKEKYYQKIGNSSESGLVKATSCGDISYDIADTVSGGWFLDDQATDINGEFLLIGATFNRVDLVVKNESEKTNLRITDYSPKILPKDVGIGESVCYQGFARDWVFLHLIDSQTIEINNGSGACPSSFPTTGAKKYYR</sequence>
<dbReference type="EMBL" id="PEVA01000172">
    <property type="protein sequence ID" value="PIV08177.1"/>
    <property type="molecule type" value="Genomic_DNA"/>
</dbReference>
<accession>A0A2M7BRV7</accession>
<feature type="compositionally biased region" description="Polar residues" evidence="1">
    <location>
        <begin position="1"/>
        <end position="13"/>
    </location>
</feature>
<gene>
    <name evidence="3" type="ORF">COS52_04080</name>
</gene>
<evidence type="ECO:0000256" key="2">
    <source>
        <dbReference type="SAM" id="Phobius"/>
    </source>
</evidence>
<proteinExistence type="predicted"/>
<feature type="compositionally biased region" description="Basic and acidic residues" evidence="1">
    <location>
        <begin position="14"/>
        <end position="27"/>
    </location>
</feature>
<keyword evidence="2" id="KW-0812">Transmembrane</keyword>
<dbReference type="AlphaFoldDB" id="A0A2M7BRV7"/>